<protein>
    <submittedName>
        <fullName evidence="1">Uncharacterized protein</fullName>
    </submittedName>
</protein>
<comment type="caution">
    <text evidence="1">The sequence shown here is derived from an EMBL/GenBank/DDBJ whole genome shotgun (WGS) entry which is preliminary data.</text>
</comment>
<evidence type="ECO:0000313" key="1">
    <source>
        <dbReference type="EMBL" id="KAF1748341.1"/>
    </source>
</evidence>
<proteinExistence type="predicted"/>
<dbReference type="EMBL" id="WUAV01000006">
    <property type="protein sequence ID" value="KAF1748341.1"/>
    <property type="molecule type" value="Genomic_DNA"/>
</dbReference>
<accession>A0A6A5G0R0</accession>
<dbReference type="AlphaFoldDB" id="A0A6A5G0R0"/>
<reference evidence="1 2" key="1">
    <citation type="submission" date="2019-12" db="EMBL/GenBank/DDBJ databases">
        <title>Chromosome-level assembly of the Caenorhabditis remanei genome.</title>
        <authorList>
            <person name="Teterina A.A."/>
            <person name="Willis J.H."/>
            <person name="Phillips P.C."/>
        </authorList>
    </citation>
    <scope>NUCLEOTIDE SEQUENCE [LARGE SCALE GENOMIC DNA]</scope>
    <source>
        <strain evidence="1 2">PX506</strain>
        <tissue evidence="1">Whole organism</tissue>
    </source>
</reference>
<organism evidence="1 2">
    <name type="scientific">Caenorhabditis remanei</name>
    <name type="common">Caenorhabditis vulgaris</name>
    <dbReference type="NCBI Taxonomy" id="31234"/>
    <lineage>
        <taxon>Eukaryota</taxon>
        <taxon>Metazoa</taxon>
        <taxon>Ecdysozoa</taxon>
        <taxon>Nematoda</taxon>
        <taxon>Chromadorea</taxon>
        <taxon>Rhabditida</taxon>
        <taxon>Rhabditina</taxon>
        <taxon>Rhabditomorpha</taxon>
        <taxon>Rhabditoidea</taxon>
        <taxon>Rhabditidae</taxon>
        <taxon>Peloderinae</taxon>
        <taxon>Caenorhabditis</taxon>
    </lineage>
</organism>
<dbReference type="KEGG" id="crq:GCK72_024808"/>
<dbReference type="Proteomes" id="UP000483820">
    <property type="component" value="Chromosome X"/>
</dbReference>
<dbReference type="RefSeq" id="XP_053579627.1">
    <property type="nucleotide sequence ID" value="XM_053736061.1"/>
</dbReference>
<dbReference type="CTD" id="78777846"/>
<dbReference type="GeneID" id="78777846"/>
<gene>
    <name evidence="1" type="ORF">GCK72_024808</name>
</gene>
<sequence length="291" mass="33005">MMGVWNKLESRKSSCFVILFSNSDNLEVSQTLISDDQHICPSVLILCLGVLLIRHSSWKEEPFSVDWGPLDSFMDHVPWVLDTGGSTDTDENVLPVDMMDGSSSRDMFHPHWMIVYIFSVSSCPFFSQSSDNQFSIFYCHPLSLQSLDNVSWSVVQKNPWNRLKDKRVKQPSESRVDISTCSWEQIVASGIGVTNSFSSHHVSRCSWIELLLTTMTVHVISQSSTVRVALGAIFTDVWLGTDIVVHSEWMLRLVSFGDKRWLWKILLSDGNDLFLADKDGCGLEIKTSLRF</sequence>
<evidence type="ECO:0000313" key="2">
    <source>
        <dbReference type="Proteomes" id="UP000483820"/>
    </source>
</evidence>
<name>A0A6A5G0R0_CAERE</name>